<evidence type="ECO:0000259" key="3">
    <source>
        <dbReference type="Pfam" id="PF13505"/>
    </source>
</evidence>
<protein>
    <recommendedName>
        <fullName evidence="3">Outer membrane protein beta-barrel domain-containing protein</fullName>
    </recommendedName>
</protein>
<dbReference type="OrthoDB" id="947434at2"/>
<gene>
    <name evidence="4" type="ordered locus">RB2501_06330</name>
</gene>
<keyword evidence="1 2" id="KW-0732">Signal</keyword>
<dbReference type="EMBL" id="CP001712">
    <property type="protein sequence ID" value="EAR16494.1"/>
    <property type="molecule type" value="Genomic_DNA"/>
</dbReference>
<dbReference type="RefSeq" id="WP_015753251.1">
    <property type="nucleotide sequence ID" value="NC_013222.1"/>
</dbReference>
<reference evidence="4 5" key="1">
    <citation type="journal article" date="2009" name="J. Bacteriol.">
        <title>Complete genome sequence of Robiginitalea biformata HTCC2501.</title>
        <authorList>
            <person name="Oh H.M."/>
            <person name="Giovannoni S.J."/>
            <person name="Lee K."/>
            <person name="Ferriera S."/>
            <person name="Johnson J."/>
            <person name="Cho J.C."/>
        </authorList>
    </citation>
    <scope>NUCLEOTIDE SEQUENCE [LARGE SCALE GENOMIC DNA]</scope>
    <source>
        <strain evidence="5">ATCC BAA-864 / HTCC2501 / KCTC 12146</strain>
    </source>
</reference>
<dbReference type="InterPro" id="IPR011250">
    <property type="entry name" value="OMP/PagP_B-barrel"/>
</dbReference>
<feature type="chain" id="PRO_5002667406" description="Outer membrane protein beta-barrel domain-containing protein" evidence="2">
    <location>
        <begin position="19"/>
        <end position="181"/>
    </location>
</feature>
<evidence type="ECO:0000256" key="2">
    <source>
        <dbReference type="SAM" id="SignalP"/>
    </source>
</evidence>
<organism evidence="4 5">
    <name type="scientific">Robiginitalea biformata (strain ATCC BAA-864 / DSM 15991 / KCTC 12146 / HTCC2501)</name>
    <dbReference type="NCBI Taxonomy" id="313596"/>
    <lineage>
        <taxon>Bacteria</taxon>
        <taxon>Pseudomonadati</taxon>
        <taxon>Bacteroidota</taxon>
        <taxon>Flavobacteriia</taxon>
        <taxon>Flavobacteriales</taxon>
        <taxon>Flavobacteriaceae</taxon>
        <taxon>Robiginitalea</taxon>
    </lineage>
</organism>
<accession>A4CHT6</accession>
<dbReference type="Proteomes" id="UP000009049">
    <property type="component" value="Chromosome"/>
</dbReference>
<dbReference type="InterPro" id="IPR027385">
    <property type="entry name" value="Beta-barrel_OMP"/>
</dbReference>
<dbReference type="GO" id="GO:0044384">
    <property type="term" value="C:host outer membrane"/>
    <property type="evidence" value="ECO:0007669"/>
    <property type="project" value="InterPro"/>
</dbReference>
<evidence type="ECO:0000313" key="5">
    <source>
        <dbReference type="Proteomes" id="UP000009049"/>
    </source>
</evidence>
<name>A4CHT6_ROBBH</name>
<dbReference type="InterPro" id="IPR000758">
    <property type="entry name" value="Enterovir_OMP"/>
</dbReference>
<dbReference type="Pfam" id="PF13505">
    <property type="entry name" value="OMP_b-brl"/>
    <property type="match status" value="1"/>
</dbReference>
<dbReference type="HOGENOM" id="CLU_082049_4_1_10"/>
<dbReference type="PROSITE" id="PS00695">
    <property type="entry name" value="ENT_VIR_OMP_2"/>
    <property type="match status" value="1"/>
</dbReference>
<feature type="signal peptide" evidence="2">
    <location>
        <begin position="1"/>
        <end position="18"/>
    </location>
</feature>
<keyword evidence="5" id="KW-1185">Reference proteome</keyword>
<dbReference type="KEGG" id="rbi:RB2501_06330"/>
<dbReference type="eggNOG" id="COG3637">
    <property type="taxonomic scope" value="Bacteria"/>
</dbReference>
<feature type="domain" description="Outer membrane protein beta-barrel" evidence="3">
    <location>
        <begin position="7"/>
        <end position="181"/>
    </location>
</feature>
<evidence type="ECO:0000256" key="1">
    <source>
        <dbReference type="ARBA" id="ARBA00022729"/>
    </source>
</evidence>
<evidence type="ECO:0000313" key="4">
    <source>
        <dbReference type="EMBL" id="EAR16494.1"/>
    </source>
</evidence>
<proteinExistence type="predicted"/>
<dbReference type="SUPFAM" id="SSF56925">
    <property type="entry name" value="OMPA-like"/>
    <property type="match status" value="1"/>
</dbReference>
<dbReference type="STRING" id="313596.RB2501_06330"/>
<dbReference type="AlphaFoldDB" id="A4CHT6"/>
<sequence>MKKLLIFCLVLGAFQLQAQDRDITFGVKAGANFSNLKLDFDGDGISPDGATSIFVGGYVDIGIAEKLNFQPELQYSIEGAKDASVSFINLPLMLKYYVVDGFNVQAGPQIGFLVDAEDGDTDGLKSTNFALNFGAAYELPAGFFVDARYNLGLSNIAEEEPGFEDISLKTKGFQLGVGYRF</sequence>